<dbReference type="PANTHER" id="PTHR36351:SF1">
    <property type="entry name" value="EMBRYO SAC DEVELOPMENT ARREST 12"/>
    <property type="match status" value="1"/>
</dbReference>
<reference evidence="3" key="1">
    <citation type="journal article" date="2019" name="Curr. Biol.">
        <title>Genome Sequence of Striga asiatica Provides Insight into the Evolution of Plant Parasitism.</title>
        <authorList>
            <person name="Yoshida S."/>
            <person name="Kim S."/>
            <person name="Wafula E.K."/>
            <person name="Tanskanen J."/>
            <person name="Kim Y.M."/>
            <person name="Honaas L."/>
            <person name="Yang Z."/>
            <person name="Spallek T."/>
            <person name="Conn C.E."/>
            <person name="Ichihashi Y."/>
            <person name="Cheong K."/>
            <person name="Cui S."/>
            <person name="Der J.P."/>
            <person name="Gundlach H."/>
            <person name="Jiao Y."/>
            <person name="Hori C."/>
            <person name="Ishida J.K."/>
            <person name="Kasahara H."/>
            <person name="Kiba T."/>
            <person name="Kim M.S."/>
            <person name="Koo N."/>
            <person name="Laohavisit A."/>
            <person name="Lee Y.H."/>
            <person name="Lumba S."/>
            <person name="McCourt P."/>
            <person name="Mortimer J.C."/>
            <person name="Mutuku J.M."/>
            <person name="Nomura T."/>
            <person name="Sasaki-Sekimoto Y."/>
            <person name="Seto Y."/>
            <person name="Wang Y."/>
            <person name="Wakatake T."/>
            <person name="Sakakibara H."/>
            <person name="Demura T."/>
            <person name="Yamaguchi S."/>
            <person name="Yoneyama K."/>
            <person name="Manabe R.I."/>
            <person name="Nelson D.C."/>
            <person name="Schulman A.H."/>
            <person name="Timko M.P."/>
            <person name="dePamphilis C.W."/>
            <person name="Choi D."/>
            <person name="Shirasu K."/>
        </authorList>
    </citation>
    <scope>NUCLEOTIDE SEQUENCE [LARGE SCALE GENOMIC DNA]</scope>
    <source>
        <strain evidence="3">cv. UVA1</strain>
    </source>
</reference>
<sequence>MVEVGGWTSFPVVFFDGEKEINIGDVEIDPTLEYKAFQHMLSRKIGISPNQISIYLVDRGRSRRTPFAEERRRIPITGKVNFGLICRQKNCSFLVVLKRSRKSRSRRERAVNGVEFAGFFADGDFSQPPQMRPVPENLVLLRRNQQVPLYGRMTQPELSDLSDRLQSLRIQRENYPFAMGNGDLDSPGFVAGRGQESNSISGIGDWNPVTPPAAVMMTNTGSRRVFCGECEKSVADRTMTSFHPCANDAVIAGFTVSRLGPIDRPNNEFPSYQWWPGNGFQNGRTRRVRGRGFKSCAEMRMIRPVVMSRALMGEVAFWSSCLIDCLSSEGNI</sequence>
<accession>A0A5A7Q992</accession>
<organism evidence="2 3">
    <name type="scientific">Striga asiatica</name>
    <name type="common">Asiatic witchweed</name>
    <name type="synonym">Buchnera asiatica</name>
    <dbReference type="NCBI Taxonomy" id="4170"/>
    <lineage>
        <taxon>Eukaryota</taxon>
        <taxon>Viridiplantae</taxon>
        <taxon>Streptophyta</taxon>
        <taxon>Embryophyta</taxon>
        <taxon>Tracheophyta</taxon>
        <taxon>Spermatophyta</taxon>
        <taxon>Magnoliopsida</taxon>
        <taxon>eudicotyledons</taxon>
        <taxon>Gunneridae</taxon>
        <taxon>Pentapetalae</taxon>
        <taxon>asterids</taxon>
        <taxon>lamiids</taxon>
        <taxon>Lamiales</taxon>
        <taxon>Orobanchaceae</taxon>
        <taxon>Buchnereae</taxon>
        <taxon>Striga</taxon>
    </lineage>
</organism>
<evidence type="ECO:0000313" key="3">
    <source>
        <dbReference type="Proteomes" id="UP000325081"/>
    </source>
</evidence>
<gene>
    <name evidence="2" type="ORF">STAS_18580</name>
</gene>
<name>A0A5A7Q992_STRAF</name>
<dbReference type="EMBL" id="BKCP01006183">
    <property type="protein sequence ID" value="GER41845.1"/>
    <property type="molecule type" value="Genomic_DNA"/>
</dbReference>
<dbReference type="AlphaFoldDB" id="A0A5A7Q992"/>
<comment type="caution">
    <text evidence="2">The sequence shown here is derived from an EMBL/GenBank/DDBJ whole genome shotgun (WGS) entry which is preliminary data.</text>
</comment>
<evidence type="ECO:0000259" key="1">
    <source>
        <dbReference type="Pfam" id="PF23596"/>
    </source>
</evidence>
<dbReference type="Proteomes" id="UP000325081">
    <property type="component" value="Unassembled WGS sequence"/>
</dbReference>
<protein>
    <submittedName>
        <fullName evidence="2">Tubulin gamma-2 chain</fullName>
    </submittedName>
</protein>
<dbReference type="InterPro" id="IPR055562">
    <property type="entry name" value="DUF7138"/>
</dbReference>
<dbReference type="OrthoDB" id="778072at2759"/>
<keyword evidence="3" id="KW-1185">Reference proteome</keyword>
<proteinExistence type="predicted"/>
<feature type="domain" description="DUF7138" evidence="1">
    <location>
        <begin position="8"/>
        <end position="95"/>
    </location>
</feature>
<evidence type="ECO:0000313" key="2">
    <source>
        <dbReference type="EMBL" id="GER41845.1"/>
    </source>
</evidence>
<dbReference type="PANTHER" id="PTHR36351">
    <property type="entry name" value="EMBRYO SAC DEVELOPMENT ARREST 12"/>
    <property type="match status" value="1"/>
</dbReference>
<dbReference type="Pfam" id="PF23596">
    <property type="entry name" value="DUF7138"/>
    <property type="match status" value="1"/>
</dbReference>